<dbReference type="InterPro" id="IPR017871">
    <property type="entry name" value="ABC_transporter-like_CS"/>
</dbReference>
<name>A0A1T4MPU4_PORCN</name>
<proteinExistence type="inferred from homology"/>
<dbReference type="SMART" id="SM00382">
    <property type="entry name" value="AAA"/>
    <property type="match status" value="2"/>
</dbReference>
<dbReference type="InterPro" id="IPR032781">
    <property type="entry name" value="ABC_tran_Xtn"/>
</dbReference>
<dbReference type="PROSITE" id="PS00211">
    <property type="entry name" value="ABC_TRANSPORTER_1"/>
    <property type="match status" value="2"/>
</dbReference>
<dbReference type="InterPro" id="IPR027417">
    <property type="entry name" value="P-loop_NTPase"/>
</dbReference>
<dbReference type="FunFam" id="3.40.50.300:FF:000070">
    <property type="entry name" value="Putative ABC transporter ATP-binding component"/>
    <property type="match status" value="1"/>
</dbReference>
<dbReference type="PROSITE" id="PS50893">
    <property type="entry name" value="ABC_TRANSPORTER_2"/>
    <property type="match status" value="2"/>
</dbReference>
<sequence>MLALNNVSVYFGAEPLFSDISLRINPKERIALAGRNGAGKTTMLNIISKRLLPTEGSISHPTDMTIGYLPQHLLTKDERTVREEVRLAFGRELEIKRTVDALTEELASRTDYESEGYMELIQRLANHTELLAMYSSDRREAEIEKTLKGLGFVDTDFERQTSEFSGGWRMRVELAKILLSRPDLLLLDEPTNHLDMESIIWLEGFLKSTSAAVVMVSHDRKFLDNTTTRTIELSLGKAYDYKASYSHYLTLREERYQQQLRAYENQQKMIKDTEDFIERFRYKATKSVQVQSRIKQLEKVERIEVEEIDRRRIHFRFPMAVPSGAYPVIVEGLSVSYGDLNVLKDIELTIERGDKIALVGKNGSGKTTFVRAVMGEIPYEGTIREGHQVEVSYFAQNQASLLDPNKTIFQTIDDVAVGDIRTRINDILGAFMFGGEVSEKKVQVLSGGERSRLAMIRLLLSPSNVLILDEPTNHLDISSKEVLKEAIRNYEGTVLIVSHDRDFLEGLVDKAIEFKDKKIINYLGGMPDYFRALSLRNEDNKVAPPPKVTTTEESIGKTDYVQQKEQQKALRKLRQQVEQCEKKISEVEQEISDIEEKMSQGDTSSSLISRYDELQKLHADLMSEWEESQEQLENN</sequence>
<dbReference type="GO" id="GO:0016887">
    <property type="term" value="F:ATP hydrolysis activity"/>
    <property type="evidence" value="ECO:0007669"/>
    <property type="project" value="InterPro"/>
</dbReference>
<dbReference type="PANTHER" id="PTHR42855:SF2">
    <property type="entry name" value="DRUG RESISTANCE ABC TRANSPORTER,ATP-BINDING PROTEIN"/>
    <property type="match status" value="1"/>
</dbReference>
<gene>
    <name evidence="8" type="ORF">SAMN02745205_01627</name>
</gene>
<dbReference type="GO" id="GO:0005524">
    <property type="term" value="F:ATP binding"/>
    <property type="evidence" value="ECO:0007669"/>
    <property type="project" value="UniProtKB-KW"/>
</dbReference>
<keyword evidence="2" id="KW-0547">Nucleotide-binding</keyword>
<dbReference type="SUPFAM" id="SSF52540">
    <property type="entry name" value="P-loop containing nucleoside triphosphate hydrolases"/>
    <property type="match status" value="2"/>
</dbReference>
<dbReference type="PANTHER" id="PTHR42855">
    <property type="entry name" value="ABC TRANSPORTER ATP-BINDING SUBUNIT"/>
    <property type="match status" value="1"/>
</dbReference>
<dbReference type="Pfam" id="PF00005">
    <property type="entry name" value="ABC_tran"/>
    <property type="match status" value="2"/>
</dbReference>
<feature type="domain" description="ABC transporter" evidence="7">
    <location>
        <begin position="2"/>
        <end position="260"/>
    </location>
</feature>
<keyword evidence="6" id="KW-0175">Coiled coil</keyword>
<keyword evidence="1" id="KW-0677">Repeat</keyword>
<keyword evidence="3 8" id="KW-0067">ATP-binding</keyword>
<evidence type="ECO:0000256" key="1">
    <source>
        <dbReference type="ARBA" id="ARBA00022737"/>
    </source>
</evidence>
<evidence type="ECO:0000256" key="4">
    <source>
        <dbReference type="ARBA" id="ARBA00061551"/>
    </source>
</evidence>
<evidence type="ECO:0000313" key="9">
    <source>
        <dbReference type="Proteomes" id="UP000189956"/>
    </source>
</evidence>
<evidence type="ECO:0000259" key="7">
    <source>
        <dbReference type="PROSITE" id="PS50893"/>
    </source>
</evidence>
<organism evidence="8 9">
    <name type="scientific">Porphyromonas cangingivalis</name>
    <dbReference type="NCBI Taxonomy" id="36874"/>
    <lineage>
        <taxon>Bacteria</taxon>
        <taxon>Pseudomonadati</taxon>
        <taxon>Bacteroidota</taxon>
        <taxon>Bacteroidia</taxon>
        <taxon>Bacteroidales</taxon>
        <taxon>Porphyromonadaceae</taxon>
        <taxon>Porphyromonas</taxon>
    </lineage>
</organism>
<dbReference type="Pfam" id="PF12848">
    <property type="entry name" value="ABC_tran_Xtn"/>
    <property type="match status" value="1"/>
</dbReference>
<dbReference type="InterPro" id="IPR003439">
    <property type="entry name" value="ABC_transporter-like_ATP-bd"/>
</dbReference>
<reference evidence="8 9" key="1">
    <citation type="submission" date="2017-02" db="EMBL/GenBank/DDBJ databases">
        <authorList>
            <person name="Peterson S.W."/>
        </authorList>
    </citation>
    <scope>NUCLEOTIDE SEQUENCE [LARGE SCALE GENOMIC DNA]</scope>
    <source>
        <strain evidence="8 9">ATCC 700135</strain>
    </source>
</reference>
<dbReference type="Proteomes" id="UP000189956">
    <property type="component" value="Unassembled WGS sequence"/>
</dbReference>
<dbReference type="AlphaFoldDB" id="A0A1T4MPU4"/>
<dbReference type="Gene3D" id="3.40.50.300">
    <property type="entry name" value="P-loop containing nucleotide triphosphate hydrolases"/>
    <property type="match status" value="2"/>
</dbReference>
<evidence type="ECO:0000256" key="3">
    <source>
        <dbReference type="ARBA" id="ARBA00022840"/>
    </source>
</evidence>
<dbReference type="FunFam" id="3.40.50.300:FF:000011">
    <property type="entry name" value="Putative ABC transporter ATP-binding component"/>
    <property type="match status" value="1"/>
</dbReference>
<evidence type="ECO:0000256" key="2">
    <source>
        <dbReference type="ARBA" id="ARBA00022741"/>
    </source>
</evidence>
<evidence type="ECO:0000313" key="8">
    <source>
        <dbReference type="EMBL" id="SJZ68857.1"/>
    </source>
</evidence>
<dbReference type="EMBL" id="FUWL01000014">
    <property type="protein sequence ID" value="SJZ68857.1"/>
    <property type="molecule type" value="Genomic_DNA"/>
</dbReference>
<dbReference type="RefSeq" id="WP_025838899.1">
    <property type="nucleotide sequence ID" value="NZ_FUWL01000014.1"/>
</dbReference>
<dbReference type="NCBIfam" id="NF000355">
    <property type="entry name" value="ribo_prot_ABC_F"/>
    <property type="match status" value="1"/>
</dbReference>
<protein>
    <recommendedName>
        <fullName evidence="5">Probable ATP-binding protein YbiT</fullName>
    </recommendedName>
</protein>
<evidence type="ECO:0000256" key="5">
    <source>
        <dbReference type="ARBA" id="ARBA00074044"/>
    </source>
</evidence>
<feature type="domain" description="ABC transporter" evidence="7">
    <location>
        <begin position="328"/>
        <end position="541"/>
    </location>
</feature>
<dbReference type="CDD" id="cd03221">
    <property type="entry name" value="ABCF_EF-3"/>
    <property type="match status" value="2"/>
</dbReference>
<dbReference type="InterPro" id="IPR003593">
    <property type="entry name" value="AAA+_ATPase"/>
</dbReference>
<feature type="coiled-coil region" evidence="6">
    <location>
        <begin position="563"/>
        <end position="631"/>
    </location>
</feature>
<dbReference type="InterPro" id="IPR051309">
    <property type="entry name" value="ABCF_ATPase"/>
</dbReference>
<comment type="similarity">
    <text evidence="4">Belongs to the ABC transporter superfamily. ABCF family. YbiT subfamily.</text>
</comment>
<accession>A0A1T4MPU4</accession>
<evidence type="ECO:0000256" key="6">
    <source>
        <dbReference type="SAM" id="Coils"/>
    </source>
</evidence>